<evidence type="ECO:0000256" key="1">
    <source>
        <dbReference type="SAM" id="MobiDB-lite"/>
    </source>
</evidence>
<reference evidence="2 3" key="1">
    <citation type="submission" date="2014-02" db="EMBL/GenBank/DDBJ databases">
        <title>Transposable element dynamics among asymbiotic and ectomycorrhizal Amanita fungi.</title>
        <authorList>
            <consortium name="DOE Joint Genome Institute"/>
            <person name="Hess J."/>
            <person name="Skrede I."/>
            <person name="Wolfe B."/>
            <person name="LaButti K."/>
            <person name="Ohm R.A."/>
            <person name="Grigoriev I.V."/>
            <person name="Pringle A."/>
        </authorList>
    </citation>
    <scope>NUCLEOTIDE SEQUENCE [LARGE SCALE GENOMIC DNA]</scope>
    <source>
        <strain evidence="2 3">SKay4041</strain>
    </source>
</reference>
<accession>A0A2A9NK77</accession>
<dbReference type="AlphaFoldDB" id="A0A2A9NK77"/>
<dbReference type="EMBL" id="KZ301993">
    <property type="protein sequence ID" value="PFH50989.1"/>
    <property type="molecule type" value="Genomic_DNA"/>
</dbReference>
<dbReference type="Proteomes" id="UP000242287">
    <property type="component" value="Unassembled WGS sequence"/>
</dbReference>
<evidence type="ECO:0000313" key="3">
    <source>
        <dbReference type="Proteomes" id="UP000242287"/>
    </source>
</evidence>
<organism evidence="2 3">
    <name type="scientific">Amanita thiersii Skay4041</name>
    <dbReference type="NCBI Taxonomy" id="703135"/>
    <lineage>
        <taxon>Eukaryota</taxon>
        <taxon>Fungi</taxon>
        <taxon>Dikarya</taxon>
        <taxon>Basidiomycota</taxon>
        <taxon>Agaricomycotina</taxon>
        <taxon>Agaricomycetes</taxon>
        <taxon>Agaricomycetidae</taxon>
        <taxon>Agaricales</taxon>
        <taxon>Pluteineae</taxon>
        <taxon>Amanitaceae</taxon>
        <taxon>Amanita</taxon>
    </lineage>
</organism>
<evidence type="ECO:0000313" key="2">
    <source>
        <dbReference type="EMBL" id="PFH50989.1"/>
    </source>
</evidence>
<protein>
    <submittedName>
        <fullName evidence="2">Uncharacterized protein</fullName>
    </submittedName>
</protein>
<dbReference type="OrthoDB" id="2588098at2759"/>
<sequence length="274" mass="30452">MLQYWQLLNLDKRETLGQCGDFPEFLASPSTPDAILPLFASNMLSHPSSWAGDRVICISDYAITYPKGLLTDKELDEIEDMYLDEDNGDEYAGDDPAPTLFSFAEEWYFLRQSHLSGPSGSQNQFRKGGIGKDAKKAWYLRNLTKKEYVRSDLLGDCPQLPWQTDSDPSQSNSEERSTNSNNAIRGLCQALLLCTSWSSELETIIAPLSPKGGKPKAAAGEQEKIDVGQGKWAGDRLDIRCASELDKADLESWKDVSVEVGKELGIVWKTLGVF</sequence>
<proteinExistence type="predicted"/>
<name>A0A2A9NK77_9AGAR</name>
<gene>
    <name evidence="2" type="ORF">AMATHDRAFT_59854</name>
</gene>
<keyword evidence="3" id="KW-1185">Reference proteome</keyword>
<feature type="region of interest" description="Disordered" evidence="1">
    <location>
        <begin position="159"/>
        <end position="180"/>
    </location>
</feature>